<name>A0A8H3ZHS4_VENIN</name>
<sequence>MYHGFIPLQHLDTARTDDEMDFSRDSEPTTLERVASQIISSGPYNEHLDKYSLETQKSPRRAGYGRLASAWWQEIISFLFATVLFVVITIILAKYNGQEQPESKYSLNLSTLVAILSTLMRASLVVVVEEVIGQLKWLWFKTSRPLRHLSDFDQAARSPLGSLLLPFRIRRLNLALLGALIFVLSLAIGPFTQQAIKDVSCEKDLLIDELGTSNSSRSTAHIPIAHQVLGSSATRYGAGLWSMTADVKGAIVNGLSNPTGDFSAVTPLCGTGNCTFHEYSSAGMCSKCTDVTSLITEVLFNQTDSDSSVPFSNLTLPNGLSIGNMTSDQPSQWLNISTDTDLEWAQILDPSMLTALSASIYNFTLLQITYANCTITINSTNEYGAASYNYDCPQRGKRFSSGWKNYGFLATSCALFPCVKTYHSDVTNGILDERVLDELPLLQDPSQPASDTPDQVAFNSPCLVDGQRYDLTNISKVPSQHRSFNTTNINGDDVTVPSECFYSVSGIWSRALSLFLGATLAGFCYLPETNGNPVNSEPRYRTAVRCATDFFSQTATADPWWLQELFNYGNATFGSVETSVDAIATAVTNKIRTFGSNWDGSQGFATGSSTRTAICTQVNWPWLAFPAILLALTLSLIIAIALRTMLGHDDSPIWKSSPLPLIFASKGPFPVKSGGELEDLDDAAAETMVKLEHIGDDWQFAQTNGATSSGFEADNSDTASEIPSERHVHHHHHDWRGPSTSTFLTSTPTPRIYLSKTPEEGMEVDSENLKRF</sequence>
<comment type="caution">
    <text evidence="4">The sequence shown here is derived from an EMBL/GenBank/DDBJ whole genome shotgun (WGS) entry which is preliminary data.</text>
</comment>
<proteinExistence type="predicted"/>
<dbReference type="PANTHER" id="PTHR35394:SF5">
    <property type="entry name" value="DUF3176 DOMAIN-CONTAINING PROTEIN"/>
    <property type="match status" value="1"/>
</dbReference>
<dbReference type="PANTHER" id="PTHR35394">
    <property type="entry name" value="DUF3176 DOMAIN-CONTAINING PROTEIN"/>
    <property type="match status" value="1"/>
</dbReference>
<keyword evidence="2" id="KW-0812">Transmembrane</keyword>
<dbReference type="Proteomes" id="UP000447873">
    <property type="component" value="Unassembled WGS sequence"/>
</dbReference>
<feature type="compositionally biased region" description="Polar residues" evidence="1">
    <location>
        <begin position="705"/>
        <end position="721"/>
    </location>
</feature>
<dbReference type="EMBL" id="WNWR01000018">
    <property type="protein sequence ID" value="KAE9993897.1"/>
    <property type="molecule type" value="Genomic_DNA"/>
</dbReference>
<evidence type="ECO:0000256" key="1">
    <source>
        <dbReference type="SAM" id="MobiDB-lite"/>
    </source>
</evidence>
<feature type="transmembrane region" description="Helical" evidence="2">
    <location>
        <begin position="70"/>
        <end position="93"/>
    </location>
</feature>
<dbReference type="EMBL" id="WNWS01000304">
    <property type="protein sequence ID" value="KAE9971255.1"/>
    <property type="molecule type" value="Genomic_DNA"/>
</dbReference>
<reference evidence="4 6" key="1">
    <citation type="submission" date="2019-07" db="EMBL/GenBank/DDBJ databases">
        <title>Venturia inaequalis Genome Resource.</title>
        <authorList>
            <person name="Lichtner F.J."/>
        </authorList>
    </citation>
    <scope>NUCLEOTIDE SEQUENCE [LARGE SCALE GENOMIC DNA]</scope>
    <source>
        <strain evidence="3 5">120213</strain>
        <strain evidence="4 6">DMI_063113</strain>
    </source>
</reference>
<protein>
    <submittedName>
        <fullName evidence="4">Uncharacterized protein</fullName>
    </submittedName>
</protein>
<feature type="compositionally biased region" description="Low complexity" evidence="1">
    <location>
        <begin position="738"/>
        <end position="750"/>
    </location>
</feature>
<dbReference type="Proteomes" id="UP000490939">
    <property type="component" value="Unassembled WGS sequence"/>
</dbReference>
<feature type="region of interest" description="Disordered" evidence="1">
    <location>
        <begin position="705"/>
        <end position="772"/>
    </location>
</feature>
<keyword evidence="2" id="KW-1133">Transmembrane helix</keyword>
<organism evidence="4 6">
    <name type="scientific">Venturia inaequalis</name>
    <name type="common">Apple scab fungus</name>
    <dbReference type="NCBI Taxonomy" id="5025"/>
    <lineage>
        <taxon>Eukaryota</taxon>
        <taxon>Fungi</taxon>
        <taxon>Dikarya</taxon>
        <taxon>Ascomycota</taxon>
        <taxon>Pezizomycotina</taxon>
        <taxon>Dothideomycetes</taxon>
        <taxon>Pleosporomycetidae</taxon>
        <taxon>Venturiales</taxon>
        <taxon>Venturiaceae</taxon>
        <taxon>Venturia</taxon>
    </lineage>
</organism>
<keyword evidence="6" id="KW-1185">Reference proteome</keyword>
<feature type="transmembrane region" description="Helical" evidence="2">
    <location>
        <begin position="172"/>
        <end position="191"/>
    </location>
</feature>
<feature type="transmembrane region" description="Helical" evidence="2">
    <location>
        <begin position="105"/>
        <end position="128"/>
    </location>
</feature>
<gene>
    <name evidence="4" type="ORF">EG327_002520</name>
    <name evidence="3" type="ORF">EG328_005766</name>
</gene>
<evidence type="ECO:0000313" key="3">
    <source>
        <dbReference type="EMBL" id="KAE9971255.1"/>
    </source>
</evidence>
<keyword evidence="2" id="KW-0472">Membrane</keyword>
<dbReference type="AlphaFoldDB" id="A0A8H3ZHS4"/>
<accession>A0A8H3ZHS4</accession>
<evidence type="ECO:0000313" key="6">
    <source>
        <dbReference type="Proteomes" id="UP000490939"/>
    </source>
</evidence>
<dbReference type="Pfam" id="PF11374">
    <property type="entry name" value="DUF3176"/>
    <property type="match status" value="1"/>
</dbReference>
<evidence type="ECO:0000313" key="5">
    <source>
        <dbReference type="Proteomes" id="UP000447873"/>
    </source>
</evidence>
<evidence type="ECO:0000313" key="4">
    <source>
        <dbReference type="EMBL" id="KAE9993897.1"/>
    </source>
</evidence>
<evidence type="ECO:0000256" key="2">
    <source>
        <dbReference type="SAM" id="Phobius"/>
    </source>
</evidence>
<feature type="transmembrane region" description="Helical" evidence="2">
    <location>
        <begin position="620"/>
        <end position="642"/>
    </location>
</feature>
<dbReference type="InterPro" id="IPR021514">
    <property type="entry name" value="DUF3176"/>
</dbReference>